<dbReference type="EMBL" id="AP027729">
    <property type="protein sequence ID" value="BDZ40797.1"/>
    <property type="molecule type" value="Genomic_DNA"/>
</dbReference>
<dbReference type="InterPro" id="IPR008822">
    <property type="entry name" value="Endonuclease_RusA-like"/>
</dbReference>
<accession>A0ABN6X821</accession>
<evidence type="ECO:0008006" key="3">
    <source>
        <dbReference type="Google" id="ProtNLM"/>
    </source>
</evidence>
<dbReference type="Pfam" id="PF05866">
    <property type="entry name" value="RusA"/>
    <property type="match status" value="1"/>
</dbReference>
<keyword evidence="2" id="KW-1185">Reference proteome</keyword>
<proteinExistence type="predicted"/>
<evidence type="ECO:0000313" key="1">
    <source>
        <dbReference type="EMBL" id="BDZ40797.1"/>
    </source>
</evidence>
<dbReference type="Gene3D" id="3.30.1330.70">
    <property type="entry name" value="Holliday junction resolvase RusA"/>
    <property type="match status" value="1"/>
</dbReference>
<protein>
    <recommendedName>
        <fullName evidence="3">Holliday junction resolvase RusA (Prophage-encoded endonuclease)</fullName>
    </recommendedName>
</protein>
<dbReference type="InterPro" id="IPR036614">
    <property type="entry name" value="RusA-like_sf"/>
</dbReference>
<reference evidence="2" key="1">
    <citation type="journal article" date="2019" name="Int. J. Syst. Evol. Microbiol.">
        <title>The Global Catalogue of Microorganisms (GCM) 10K type strain sequencing project: providing services to taxonomists for standard genome sequencing and annotation.</title>
        <authorList>
            <consortium name="The Broad Institute Genomics Platform"/>
            <consortium name="The Broad Institute Genome Sequencing Center for Infectious Disease"/>
            <person name="Wu L."/>
            <person name="Ma J."/>
        </authorList>
    </citation>
    <scope>NUCLEOTIDE SEQUENCE [LARGE SCALE GENOMIC DNA]</scope>
    <source>
        <strain evidence="2">NBRC 108565</strain>
    </source>
</reference>
<dbReference type="SUPFAM" id="SSF103084">
    <property type="entry name" value="Holliday junction resolvase RusA"/>
    <property type="match status" value="1"/>
</dbReference>
<sequence length="295" mass="33028">MTAVDQPLFVGLPSEAQVICRFRTDGEPVSKSRARFTKRGSKVHTYTPQHTKDAEAAVALQFARNGGRLCADADVTFGVAATFYHGTRQRRDVDNMLKLILDGLNGVAWVDDNQVVEVAGRKAYIGRAGDAHTEVVIYRVGLIERDKKNCAFCGSEFQTYYSWDKKKHCSAECTRQSRIKRRERTCVECGETFLAHGPERETKFCSMDCMSRNGRIDIDCAVCGTTFSQVKSWVAQGRVYCSAECSRKHSVLAARERRTTTFRGVCRVCGGGTTRKEYTRCNICRRAGLDIEDAL</sequence>
<dbReference type="Proteomes" id="UP001321475">
    <property type="component" value="Chromosome"/>
</dbReference>
<organism evidence="1 2">
    <name type="scientific">Paraoerskovia sediminicola</name>
    <dbReference type="NCBI Taxonomy" id="1138587"/>
    <lineage>
        <taxon>Bacteria</taxon>
        <taxon>Bacillati</taxon>
        <taxon>Actinomycetota</taxon>
        <taxon>Actinomycetes</taxon>
        <taxon>Micrococcales</taxon>
        <taxon>Cellulomonadaceae</taxon>
        <taxon>Paraoerskovia</taxon>
    </lineage>
</organism>
<evidence type="ECO:0000313" key="2">
    <source>
        <dbReference type="Proteomes" id="UP001321475"/>
    </source>
</evidence>
<dbReference type="RefSeq" id="WP_286218127.1">
    <property type="nucleotide sequence ID" value="NZ_AP027729.1"/>
</dbReference>
<name>A0ABN6X821_9CELL</name>
<gene>
    <name evidence="1" type="ORF">GCM10025865_00960</name>
</gene>